<name>A0A2Z7CFI0_9LAMI</name>
<dbReference type="PANTHER" id="PTHR31348:SF3">
    <property type="entry name" value="EID1-LIKE F-BOX PROTEIN 3"/>
    <property type="match status" value="1"/>
</dbReference>
<gene>
    <name evidence="1" type="ORF">F511_04490</name>
</gene>
<dbReference type="OrthoDB" id="1881056at2759"/>
<keyword evidence="2" id="KW-1185">Reference proteome</keyword>
<dbReference type="PANTHER" id="PTHR31348">
    <property type="entry name" value="EID1-LIKE F-BOX PROTEIN 2-RELATED"/>
    <property type="match status" value="1"/>
</dbReference>
<evidence type="ECO:0008006" key="3">
    <source>
        <dbReference type="Google" id="ProtNLM"/>
    </source>
</evidence>
<dbReference type="AlphaFoldDB" id="A0A2Z7CFI0"/>
<dbReference type="Proteomes" id="UP000250235">
    <property type="component" value="Unassembled WGS sequence"/>
</dbReference>
<dbReference type="EMBL" id="KQ998209">
    <property type="protein sequence ID" value="KZV43098.1"/>
    <property type="molecule type" value="Genomic_DNA"/>
</dbReference>
<organism evidence="1 2">
    <name type="scientific">Dorcoceras hygrometricum</name>
    <dbReference type="NCBI Taxonomy" id="472368"/>
    <lineage>
        <taxon>Eukaryota</taxon>
        <taxon>Viridiplantae</taxon>
        <taxon>Streptophyta</taxon>
        <taxon>Embryophyta</taxon>
        <taxon>Tracheophyta</taxon>
        <taxon>Spermatophyta</taxon>
        <taxon>Magnoliopsida</taxon>
        <taxon>eudicotyledons</taxon>
        <taxon>Gunneridae</taxon>
        <taxon>Pentapetalae</taxon>
        <taxon>asterids</taxon>
        <taxon>lamiids</taxon>
        <taxon>Lamiales</taxon>
        <taxon>Gesneriaceae</taxon>
        <taxon>Didymocarpoideae</taxon>
        <taxon>Trichosporeae</taxon>
        <taxon>Loxocarpinae</taxon>
        <taxon>Dorcoceras</taxon>
    </lineage>
</organism>
<proteinExistence type="predicted"/>
<reference evidence="1 2" key="1">
    <citation type="journal article" date="2015" name="Proc. Natl. Acad. Sci. U.S.A.">
        <title>The resurrection genome of Boea hygrometrica: A blueprint for survival of dehydration.</title>
        <authorList>
            <person name="Xiao L."/>
            <person name="Yang G."/>
            <person name="Zhang L."/>
            <person name="Yang X."/>
            <person name="Zhao S."/>
            <person name="Ji Z."/>
            <person name="Zhou Q."/>
            <person name="Hu M."/>
            <person name="Wang Y."/>
            <person name="Chen M."/>
            <person name="Xu Y."/>
            <person name="Jin H."/>
            <person name="Xiao X."/>
            <person name="Hu G."/>
            <person name="Bao F."/>
            <person name="Hu Y."/>
            <person name="Wan P."/>
            <person name="Li L."/>
            <person name="Deng X."/>
            <person name="Kuang T."/>
            <person name="Xiang C."/>
            <person name="Zhu J.K."/>
            <person name="Oliver M.J."/>
            <person name="He Y."/>
        </authorList>
    </citation>
    <scope>NUCLEOTIDE SEQUENCE [LARGE SCALE GENOMIC DNA]</scope>
    <source>
        <strain evidence="2">cv. XS01</strain>
    </source>
</reference>
<evidence type="ECO:0000313" key="2">
    <source>
        <dbReference type="Proteomes" id="UP000250235"/>
    </source>
</evidence>
<protein>
    <recommendedName>
        <fullName evidence="3">EID1-like F-box protein 3</fullName>
    </recommendedName>
</protein>
<dbReference type="InterPro" id="IPR040267">
    <property type="entry name" value="EID1-like"/>
</dbReference>
<accession>A0A2Z7CFI0</accession>
<evidence type="ECO:0000313" key="1">
    <source>
        <dbReference type="EMBL" id="KZV43098.1"/>
    </source>
</evidence>
<sequence length="260" mass="29128">MCEVPSVRLKTSESVESGILDERILVLVLESLKWDIRVLCVTASVNRRLRGLAKRLLWRELCLYRAPRMIYTLTAGGANRRFTGGWHPLAKLLFFCGGCVSTPNFEVSRPSRGHFVGSSRFSKTSGRSFLSKKCRGDVLFVSDPCEHPTGGEKDDVGIYRGVFRDFSKSRTREFLIGRQVELEASLKCPYCGMRMWSMTAARLIQRRSVARRLGSSEGGMEYFVCLNGHLHGTCWLAPLTSGDENTEDDVGSDDEEGLSQ</sequence>